<protein>
    <submittedName>
        <fullName evidence="2">Alpha/beta hydrolase</fullName>
    </submittedName>
</protein>
<keyword evidence="3" id="KW-1185">Reference proteome</keyword>
<keyword evidence="1" id="KW-0812">Transmembrane</keyword>
<keyword evidence="1" id="KW-1133">Transmembrane helix</keyword>
<reference evidence="2 3" key="1">
    <citation type="submission" date="2023-02" db="EMBL/GenBank/DDBJ databases">
        <title>The predominant lactic acid bacteria and yeasts involved in the spontaneous fermentation of millet during the production of the traditional porridge Hausa koko in Ghana.</title>
        <authorList>
            <person name="Atter A."/>
            <person name="Diaz M."/>
        </authorList>
    </citation>
    <scope>NUCLEOTIDE SEQUENCE [LARGE SCALE GENOMIC DNA]</scope>
    <source>
        <strain evidence="2 3">FI11640</strain>
    </source>
</reference>
<gene>
    <name evidence="2" type="ORF">PS435_05760</name>
</gene>
<proteinExistence type="predicted"/>
<feature type="transmembrane region" description="Helical" evidence="1">
    <location>
        <begin position="7"/>
        <end position="26"/>
    </location>
</feature>
<evidence type="ECO:0000313" key="2">
    <source>
        <dbReference type="EMBL" id="MEE6715359.1"/>
    </source>
</evidence>
<keyword evidence="1" id="KW-0472">Membrane</keyword>
<name>A0ABU7SYC5_9LACO</name>
<dbReference type="Gene3D" id="3.40.50.1820">
    <property type="entry name" value="alpha/beta hydrolase"/>
    <property type="match status" value="1"/>
</dbReference>
<organism evidence="2 3">
    <name type="scientific">Schleiferilactobacillus harbinensis</name>
    <dbReference type="NCBI Taxonomy" id="304207"/>
    <lineage>
        <taxon>Bacteria</taxon>
        <taxon>Bacillati</taxon>
        <taxon>Bacillota</taxon>
        <taxon>Bacilli</taxon>
        <taxon>Lactobacillales</taxon>
        <taxon>Lactobacillaceae</taxon>
        <taxon>Schleiferilactobacillus</taxon>
    </lineage>
</organism>
<dbReference type="SUPFAM" id="SSF53474">
    <property type="entry name" value="alpha/beta-Hydrolases"/>
    <property type="match status" value="1"/>
</dbReference>
<dbReference type="Pfam" id="PF06028">
    <property type="entry name" value="DUF915"/>
    <property type="match status" value="1"/>
</dbReference>
<dbReference type="InterPro" id="IPR010315">
    <property type="entry name" value="DUF915_hydro-like"/>
</dbReference>
<dbReference type="GO" id="GO:0016787">
    <property type="term" value="F:hydrolase activity"/>
    <property type="evidence" value="ECO:0007669"/>
    <property type="project" value="UniProtKB-KW"/>
</dbReference>
<evidence type="ECO:0000256" key="1">
    <source>
        <dbReference type="SAM" id="Phobius"/>
    </source>
</evidence>
<comment type="caution">
    <text evidence="2">The sequence shown here is derived from an EMBL/GenBank/DDBJ whole genome shotgun (WGS) entry which is preliminary data.</text>
</comment>
<dbReference type="RefSeq" id="WP_331243539.1">
    <property type="nucleotide sequence ID" value="NZ_JAQSGJ010000012.1"/>
</dbReference>
<dbReference type="InterPro" id="IPR029058">
    <property type="entry name" value="AB_hydrolase_fold"/>
</dbReference>
<sequence length="283" mass="31669">MQKRTKLLIVSLSAVIIVLALGGIWFRQRSAGQVQYARTTTPTLFLHGWGSSYHAEEHMTNAAKQAGVTDTIIRADVDRQGRVTLIGTIPAKAKNPIVEVGYADNKNTQYHTDGRWLRNVLTTLQAKYRITKFNVAGHSMGNMAIAFYLLDNAGNTRLPQLQKQVDIAGHFNGILGLNDAPNRMKLRKTGQPTVMDADYKELLGLRTKYPRDQVDVLNIYGDKNDGTHSDGDVSNASSQSLRYLIADRAKSYQEKKIVGPDAQHSKLHENPEVDRLLIKFLWQ</sequence>
<accession>A0ABU7SYC5</accession>
<keyword evidence="2" id="KW-0378">Hydrolase</keyword>
<dbReference type="Proteomes" id="UP001330016">
    <property type="component" value="Unassembled WGS sequence"/>
</dbReference>
<dbReference type="EMBL" id="JAQSGK010000012">
    <property type="protein sequence ID" value="MEE6715359.1"/>
    <property type="molecule type" value="Genomic_DNA"/>
</dbReference>
<evidence type="ECO:0000313" key="3">
    <source>
        <dbReference type="Proteomes" id="UP001330016"/>
    </source>
</evidence>